<evidence type="ECO:0000256" key="1">
    <source>
        <dbReference type="SAM" id="Coils"/>
    </source>
</evidence>
<keyword evidence="4" id="KW-1185">Reference proteome</keyword>
<gene>
    <name evidence="3" type="ORF">PPRIM_AZ9-3.1.T0900156</name>
</gene>
<evidence type="ECO:0000313" key="3">
    <source>
        <dbReference type="EMBL" id="CAD8092376.1"/>
    </source>
</evidence>
<dbReference type="OMA" id="IDERMTN"/>
<feature type="compositionally biased region" description="Basic and acidic residues" evidence="2">
    <location>
        <begin position="423"/>
        <end position="432"/>
    </location>
</feature>
<feature type="coiled-coil region" evidence="1">
    <location>
        <begin position="278"/>
        <end position="330"/>
    </location>
</feature>
<comment type="caution">
    <text evidence="3">The sequence shown here is derived from an EMBL/GenBank/DDBJ whole genome shotgun (WGS) entry which is preliminary data.</text>
</comment>
<accession>A0A8S1NQ16</accession>
<organism evidence="3 4">
    <name type="scientific">Paramecium primaurelia</name>
    <dbReference type="NCBI Taxonomy" id="5886"/>
    <lineage>
        <taxon>Eukaryota</taxon>
        <taxon>Sar</taxon>
        <taxon>Alveolata</taxon>
        <taxon>Ciliophora</taxon>
        <taxon>Intramacronucleata</taxon>
        <taxon>Oligohymenophorea</taxon>
        <taxon>Peniculida</taxon>
        <taxon>Parameciidae</taxon>
        <taxon>Paramecium</taxon>
    </lineage>
</organism>
<dbReference type="EMBL" id="CAJJDM010000093">
    <property type="protein sequence ID" value="CAD8092376.1"/>
    <property type="molecule type" value="Genomic_DNA"/>
</dbReference>
<feature type="coiled-coil region" evidence="1">
    <location>
        <begin position="156"/>
        <end position="205"/>
    </location>
</feature>
<name>A0A8S1NQ16_PARPR</name>
<reference evidence="3" key="1">
    <citation type="submission" date="2021-01" db="EMBL/GenBank/DDBJ databases">
        <authorList>
            <consortium name="Genoscope - CEA"/>
            <person name="William W."/>
        </authorList>
    </citation>
    <scope>NUCLEOTIDE SEQUENCE</scope>
</reference>
<sequence>MTQAMNTDLLLRMSTLNQEFHVLATNTNLFITTIKEELLQQKQENQTSRQICDLNTQSVSELRWHLDQAVGNLYKKYEEQVNDKIKEFESLQKQKEISEQNRIKELEQRFNQYDEIIKELDKKWESKSNDRYIASIIQKNLLTNQNIGQFIVDKVLKLTEETVQNKLNDYQKLIDERMTNQFHQLSNYQVQIRKFETKQDDLQNQLNISKEFQMDFQKQQQKKLQVLQHQNSLFKEVVQQQVHNIIEQSELCKTNIKDLREQMVKQFEDASVGKLENNEQILQILTQDQQKIREIERKQDLIFKNENEFKIKLEQMQQDYNQQNQRALNQIVTMDSEMKNINSAINGIYEKMNTITLNPQAIQETKNTEKPQEKFRPLLISQKIQKQFCLKDQIGQIEILFRHVQLLFKHICKTYRYEQKLESQKQKQKSDLTRNNSNEQIHSDNLDHPQYVFQQYQQQQKQEQQKQEVQKSDILQQQVLNPQNQLKINIQPVYQSNEDYFGDTRLYFNQAMKPLYIQGKQHAMDIRPQVEMQQLSAKVKQISNLFCDSDLRQQLFENSQSQRPGSGKKRLPKINSKSFHFSNDDQ</sequence>
<proteinExistence type="predicted"/>
<protein>
    <submittedName>
        <fullName evidence="3">Uncharacterized protein</fullName>
    </submittedName>
</protein>
<feature type="coiled-coil region" evidence="1">
    <location>
        <begin position="74"/>
        <end position="123"/>
    </location>
</feature>
<dbReference type="AlphaFoldDB" id="A0A8S1NQ16"/>
<keyword evidence="1" id="KW-0175">Coiled coil</keyword>
<dbReference type="Proteomes" id="UP000688137">
    <property type="component" value="Unassembled WGS sequence"/>
</dbReference>
<feature type="compositionally biased region" description="Polar residues" evidence="2">
    <location>
        <begin position="575"/>
        <end position="586"/>
    </location>
</feature>
<feature type="region of interest" description="Disordered" evidence="2">
    <location>
        <begin position="423"/>
        <end position="444"/>
    </location>
</feature>
<evidence type="ECO:0000256" key="2">
    <source>
        <dbReference type="SAM" id="MobiDB-lite"/>
    </source>
</evidence>
<evidence type="ECO:0000313" key="4">
    <source>
        <dbReference type="Proteomes" id="UP000688137"/>
    </source>
</evidence>
<feature type="region of interest" description="Disordered" evidence="2">
    <location>
        <begin position="557"/>
        <end position="586"/>
    </location>
</feature>